<dbReference type="InterPro" id="IPR002292">
    <property type="entry name" value="Orn/put_carbamltrans"/>
</dbReference>
<dbReference type="EC" id="2.1.3.3" evidence="2 5"/>
<comment type="similarity">
    <text evidence="1">Belongs to the aspartate/ornithine carbamoyltransferase superfamily. OTCase family.</text>
</comment>
<sequence>MQQNLLTLWDLKRFEIDNIIQRALSLKKDRNQLLSYQPLIGKNIALLFEKASTRTRISFEAAMNQLGGSVIYLNTKDTQLSRNESVKDTARVLSGYLDAIIIRTYSQTLIEEMARWSTVPVINALTDMYHPCQILSDVMTIVEQSGSYNSLKIAWVGDGNNVAHSWINIAAVLGLQLTLACPENYMPSSEILQKAMKDGLGNISTTTDPIEAVTNADVINTDVWASMGQEAEMAARKQIFQPYQINQALLDHAKKMLSLCIVCQRIEVKK</sequence>
<feature type="domain" description="Aspartate/ornithine carbamoyltransferase carbamoyl-P binding" evidence="8">
    <location>
        <begin position="4"/>
        <end position="143"/>
    </location>
</feature>
<evidence type="ECO:0000313" key="9">
    <source>
        <dbReference type="EMBL" id="ETR70983.1"/>
    </source>
</evidence>
<dbReference type="PROSITE" id="PS00097">
    <property type="entry name" value="CARBAMOYLTRANSFERASE"/>
    <property type="match status" value="1"/>
</dbReference>
<organism evidence="9 10">
    <name type="scientific">Candidatus Magnetoglobus multicellularis str. Araruama</name>
    <dbReference type="NCBI Taxonomy" id="890399"/>
    <lineage>
        <taxon>Bacteria</taxon>
        <taxon>Pseudomonadati</taxon>
        <taxon>Thermodesulfobacteriota</taxon>
        <taxon>Desulfobacteria</taxon>
        <taxon>Desulfobacterales</taxon>
        <taxon>Desulfobacteraceae</taxon>
        <taxon>Candidatus Magnetoglobus</taxon>
    </lineage>
</organism>
<name>A0A1V1P882_9BACT</name>
<dbReference type="InterPro" id="IPR006130">
    <property type="entry name" value="Asp/Orn_carbamoylTrfase"/>
</dbReference>
<dbReference type="NCBIfam" id="TIGR00658">
    <property type="entry name" value="orni_carb_tr"/>
    <property type="match status" value="1"/>
</dbReference>
<dbReference type="Proteomes" id="UP000189670">
    <property type="component" value="Unassembled WGS sequence"/>
</dbReference>
<dbReference type="InterPro" id="IPR036901">
    <property type="entry name" value="Asp/Orn_carbamoylTrfase_sf"/>
</dbReference>
<gene>
    <name evidence="9" type="primary">argF</name>
    <name evidence="9" type="ORF">OMM_02833</name>
</gene>
<comment type="catalytic activity">
    <reaction evidence="4">
        <text>carbamoyl phosphate + L-ornithine = L-citrulline + phosphate + H(+)</text>
        <dbReference type="Rhea" id="RHEA:19513"/>
        <dbReference type="ChEBI" id="CHEBI:15378"/>
        <dbReference type="ChEBI" id="CHEBI:43474"/>
        <dbReference type="ChEBI" id="CHEBI:46911"/>
        <dbReference type="ChEBI" id="CHEBI:57743"/>
        <dbReference type="ChEBI" id="CHEBI:58228"/>
        <dbReference type="EC" id="2.1.3.3"/>
    </reaction>
</comment>
<dbReference type="PRINTS" id="PR00102">
    <property type="entry name" value="OTCASE"/>
</dbReference>
<dbReference type="GO" id="GO:0019240">
    <property type="term" value="P:citrulline biosynthetic process"/>
    <property type="evidence" value="ECO:0007669"/>
    <property type="project" value="TreeGrafter"/>
</dbReference>
<dbReference type="PRINTS" id="PR00100">
    <property type="entry name" value="AOTCASE"/>
</dbReference>
<dbReference type="Pfam" id="PF02729">
    <property type="entry name" value="OTCace_N"/>
    <property type="match status" value="1"/>
</dbReference>
<evidence type="ECO:0000313" key="10">
    <source>
        <dbReference type="Proteomes" id="UP000189670"/>
    </source>
</evidence>
<reference evidence="10" key="1">
    <citation type="submission" date="2012-11" db="EMBL/GenBank/DDBJ databases">
        <authorList>
            <person name="Lucero-Rivera Y.E."/>
            <person name="Tovar-Ramirez D."/>
        </authorList>
    </citation>
    <scope>NUCLEOTIDE SEQUENCE [LARGE SCALE GENOMIC DNA]</scope>
    <source>
        <strain evidence="10">Araruama</strain>
    </source>
</reference>
<evidence type="ECO:0000259" key="7">
    <source>
        <dbReference type="Pfam" id="PF00185"/>
    </source>
</evidence>
<evidence type="ECO:0000256" key="6">
    <source>
        <dbReference type="RuleBase" id="RU003634"/>
    </source>
</evidence>
<dbReference type="GO" id="GO:0042450">
    <property type="term" value="P:L-arginine biosynthetic process via ornithine"/>
    <property type="evidence" value="ECO:0007669"/>
    <property type="project" value="UniProtKB-UniRule"/>
</dbReference>
<dbReference type="NCBIfam" id="NF001986">
    <property type="entry name" value="PRK00779.1"/>
    <property type="match status" value="1"/>
</dbReference>
<dbReference type="GO" id="GO:0004585">
    <property type="term" value="F:ornithine carbamoyltransferase activity"/>
    <property type="evidence" value="ECO:0007669"/>
    <property type="project" value="UniProtKB-UniRule"/>
</dbReference>
<protein>
    <recommendedName>
        <fullName evidence="2 5">Ornithine carbamoyltransferase</fullName>
        <ecNumber evidence="2 5">2.1.3.3</ecNumber>
    </recommendedName>
</protein>
<evidence type="ECO:0000256" key="4">
    <source>
        <dbReference type="ARBA" id="ARBA00048772"/>
    </source>
</evidence>
<dbReference type="EMBL" id="ATBP01000338">
    <property type="protein sequence ID" value="ETR70983.1"/>
    <property type="molecule type" value="Genomic_DNA"/>
</dbReference>
<evidence type="ECO:0000256" key="3">
    <source>
        <dbReference type="ARBA" id="ARBA00022679"/>
    </source>
</evidence>
<dbReference type="Gene3D" id="3.40.50.1370">
    <property type="entry name" value="Aspartate/ornithine carbamoyltransferase"/>
    <property type="match status" value="2"/>
</dbReference>
<dbReference type="AlphaFoldDB" id="A0A1V1P882"/>
<dbReference type="GO" id="GO:0016597">
    <property type="term" value="F:amino acid binding"/>
    <property type="evidence" value="ECO:0007669"/>
    <property type="project" value="InterPro"/>
</dbReference>
<evidence type="ECO:0000256" key="5">
    <source>
        <dbReference type="NCBIfam" id="TIGR00658"/>
    </source>
</evidence>
<evidence type="ECO:0000256" key="2">
    <source>
        <dbReference type="ARBA" id="ARBA00013007"/>
    </source>
</evidence>
<evidence type="ECO:0000259" key="8">
    <source>
        <dbReference type="Pfam" id="PF02729"/>
    </source>
</evidence>
<comment type="caution">
    <text evidence="9">The sequence shown here is derived from an EMBL/GenBank/DDBJ whole genome shotgun (WGS) entry which is preliminary data.</text>
</comment>
<dbReference type="SUPFAM" id="SSF53671">
    <property type="entry name" value="Aspartate/ornithine carbamoyltransferase"/>
    <property type="match status" value="1"/>
</dbReference>
<proteinExistence type="inferred from homology"/>
<dbReference type="FunFam" id="3.40.50.1370:FF:000008">
    <property type="entry name" value="Ornithine carbamoyltransferase"/>
    <property type="match status" value="1"/>
</dbReference>
<dbReference type="InterPro" id="IPR006132">
    <property type="entry name" value="Asp/Orn_carbamoyltranf_P-bd"/>
</dbReference>
<evidence type="ECO:0000256" key="1">
    <source>
        <dbReference type="ARBA" id="ARBA00007805"/>
    </source>
</evidence>
<dbReference type="InterPro" id="IPR006131">
    <property type="entry name" value="Asp_carbamoyltransf_Asp/Orn-bd"/>
</dbReference>
<accession>A0A1V1P882</accession>
<dbReference type="PANTHER" id="PTHR45753:SF3">
    <property type="entry name" value="ORNITHINE TRANSCARBAMYLASE, MITOCHONDRIAL"/>
    <property type="match status" value="1"/>
</dbReference>
<dbReference type="Pfam" id="PF00185">
    <property type="entry name" value="OTCace"/>
    <property type="match status" value="1"/>
</dbReference>
<dbReference type="PANTHER" id="PTHR45753">
    <property type="entry name" value="ORNITHINE CARBAMOYLTRANSFERASE, MITOCHONDRIAL"/>
    <property type="match status" value="1"/>
</dbReference>
<feature type="domain" description="Aspartate/ornithine carbamoyltransferase Asp/Orn-binding" evidence="7">
    <location>
        <begin position="151"/>
        <end position="256"/>
    </location>
</feature>
<keyword evidence="3 6" id="KW-0808">Transferase</keyword>